<dbReference type="Proteomes" id="UP000532311">
    <property type="component" value="Unassembled WGS sequence"/>
</dbReference>
<name>A0A8H5XMU7_9HYPO</name>
<keyword evidence="3" id="KW-1185">Reference proteome</keyword>
<feature type="region of interest" description="Disordered" evidence="1">
    <location>
        <begin position="211"/>
        <end position="236"/>
    </location>
</feature>
<evidence type="ECO:0000256" key="1">
    <source>
        <dbReference type="SAM" id="MobiDB-lite"/>
    </source>
</evidence>
<protein>
    <submittedName>
        <fullName evidence="2">Uncharacterized protein</fullName>
    </submittedName>
</protein>
<organism evidence="2 3">
    <name type="scientific">Fusarium globosum</name>
    <dbReference type="NCBI Taxonomy" id="78864"/>
    <lineage>
        <taxon>Eukaryota</taxon>
        <taxon>Fungi</taxon>
        <taxon>Dikarya</taxon>
        <taxon>Ascomycota</taxon>
        <taxon>Pezizomycotina</taxon>
        <taxon>Sordariomycetes</taxon>
        <taxon>Hypocreomycetidae</taxon>
        <taxon>Hypocreales</taxon>
        <taxon>Nectriaceae</taxon>
        <taxon>Fusarium</taxon>
        <taxon>Fusarium fujikuroi species complex</taxon>
    </lineage>
</organism>
<dbReference type="AlphaFoldDB" id="A0A8H5XMU7"/>
<reference evidence="2 3" key="1">
    <citation type="submission" date="2020-05" db="EMBL/GenBank/DDBJ databases">
        <title>Identification and distribution of gene clusters putatively required for synthesis of sphingolipid metabolism inhibitors in phylogenetically diverse species of the filamentous fungus Fusarium.</title>
        <authorList>
            <person name="Kim H.-S."/>
            <person name="Busman M."/>
            <person name="Brown D.W."/>
            <person name="Divon H."/>
            <person name="Uhlig S."/>
            <person name="Proctor R.H."/>
        </authorList>
    </citation>
    <scope>NUCLEOTIDE SEQUENCE [LARGE SCALE GENOMIC DNA]</scope>
    <source>
        <strain evidence="2 3">NRRL 26131</strain>
    </source>
</reference>
<proteinExistence type="predicted"/>
<dbReference type="EMBL" id="JAAQPF010000831">
    <property type="protein sequence ID" value="KAF5696588.1"/>
    <property type="molecule type" value="Genomic_DNA"/>
</dbReference>
<evidence type="ECO:0000313" key="3">
    <source>
        <dbReference type="Proteomes" id="UP000532311"/>
    </source>
</evidence>
<sequence>MTSVSNPDYLNFCDERLIDMYKWETEEIYDFLESVCTTETLIIFYEQFLSLWSVPILQRMCRFADERLAYSPLDKKVPAGWEARLKHNFKPVKSNGKVDESYDPSQHIYRTITEEWQAILKEKEKLSDEDYDKISKFNVNLNGTWKHTTPDSLRASSFALDGGVFYWNHYDLLGLILSLLKEDLEGATKDNFFLPLTAVYGRWCAKIGGNGKTANHPKPSKPPKDGGITAKADKPKGVGAVPTVFQYNFLSDKNALTARDKEEAGPSEAKVEFKGKGCLVSA</sequence>
<gene>
    <name evidence="2" type="ORF">FGLOB1_13412</name>
</gene>
<comment type="caution">
    <text evidence="2">The sequence shown here is derived from an EMBL/GenBank/DDBJ whole genome shotgun (WGS) entry which is preliminary data.</text>
</comment>
<accession>A0A8H5XMU7</accession>
<evidence type="ECO:0000313" key="2">
    <source>
        <dbReference type="EMBL" id="KAF5696588.1"/>
    </source>
</evidence>